<name>A0A0E4HIX2_9BACL</name>
<dbReference type="InterPro" id="IPR008756">
    <property type="entry name" value="Peptidase_M56"/>
</dbReference>
<proteinExistence type="predicted"/>
<dbReference type="KEGG" id="pri:PRIO_6675"/>
<dbReference type="PANTHER" id="PTHR34978:SF3">
    <property type="entry name" value="SLR0241 PROTEIN"/>
    <property type="match status" value="1"/>
</dbReference>
<dbReference type="PANTHER" id="PTHR34978">
    <property type="entry name" value="POSSIBLE SENSOR-TRANSDUCER PROTEIN BLAR"/>
    <property type="match status" value="1"/>
</dbReference>
<accession>A0A0E4HIX2</accession>
<dbReference type="Proteomes" id="UP000033163">
    <property type="component" value="Chromosome I"/>
</dbReference>
<dbReference type="InterPro" id="IPR052173">
    <property type="entry name" value="Beta-lactam_resp_regulator"/>
</dbReference>
<dbReference type="EMBL" id="LN831776">
    <property type="protein sequence ID" value="CQR59022.1"/>
    <property type="molecule type" value="Genomic_DNA"/>
</dbReference>
<sequence length="220" mass="25438">MGGYYLWSVLVFRKRVGNSRKPVTQEVLPILEACTKKLNLHQTVPIYETSSLRSPCLHGLLRPAIYLPEDIAVIADSNQLTHILMHELTHYKRKDLWFNFLWTLSIGLHWYNPFVWLAVRRMKADQEVACDAGVLEVLGARESSSYGMTLLMLSRLFSQKPVPGVNLTHFWEHKNETKRRVMMITRFKRGSYIGCRAPQHCQYPFLHFNGNLTPPLSGLL</sequence>
<dbReference type="HOGENOM" id="CLU_1254939_0_0_9"/>
<dbReference type="CDD" id="cd07341">
    <property type="entry name" value="M56_BlaR1_MecR1_like"/>
    <property type="match status" value="1"/>
</dbReference>
<dbReference type="PATRIC" id="fig|1073571.4.peg.7137"/>
<feature type="domain" description="Peptidase M56" evidence="1">
    <location>
        <begin position="4"/>
        <end position="184"/>
    </location>
</feature>
<dbReference type="AlphaFoldDB" id="A0A0E4HIX2"/>
<evidence type="ECO:0000259" key="1">
    <source>
        <dbReference type="Pfam" id="PF05569"/>
    </source>
</evidence>
<evidence type="ECO:0000313" key="2">
    <source>
        <dbReference type="EMBL" id="CQR59022.1"/>
    </source>
</evidence>
<dbReference type="Pfam" id="PF05569">
    <property type="entry name" value="Peptidase_M56"/>
    <property type="match status" value="1"/>
</dbReference>
<reference evidence="3" key="1">
    <citation type="submission" date="2015-03" db="EMBL/GenBank/DDBJ databases">
        <authorList>
            <person name="Wibberg D."/>
        </authorList>
    </citation>
    <scope>NUCLEOTIDE SEQUENCE [LARGE SCALE GENOMIC DNA]</scope>
</reference>
<evidence type="ECO:0000313" key="3">
    <source>
        <dbReference type="Proteomes" id="UP000033163"/>
    </source>
</evidence>
<organism evidence="2 3">
    <name type="scientific">Paenibacillus riograndensis SBR5</name>
    <dbReference type="NCBI Taxonomy" id="1073571"/>
    <lineage>
        <taxon>Bacteria</taxon>
        <taxon>Bacillati</taxon>
        <taxon>Bacillota</taxon>
        <taxon>Bacilli</taxon>
        <taxon>Bacillales</taxon>
        <taxon>Paenibacillaceae</taxon>
        <taxon>Paenibacillus</taxon>
        <taxon>Paenibacillus sonchi group</taxon>
    </lineage>
</organism>
<gene>
    <name evidence="2" type="ORF">PRIO_6675</name>
</gene>
<protein>
    <submittedName>
        <fullName evidence="2">Putative drug resistance antirepressor MecR1</fullName>
    </submittedName>
</protein>